<evidence type="ECO:0008006" key="3">
    <source>
        <dbReference type="Google" id="ProtNLM"/>
    </source>
</evidence>
<accession>M0AMQ3</accession>
<dbReference type="EMBL" id="AOIO01000038">
    <property type="protein sequence ID" value="ELY98658.1"/>
    <property type="molecule type" value="Genomic_DNA"/>
</dbReference>
<dbReference type="RefSeq" id="WP_006110521.1">
    <property type="nucleotide sequence ID" value="NZ_AOIO01000038.1"/>
</dbReference>
<dbReference type="InterPro" id="IPR003795">
    <property type="entry name" value="DUF192"/>
</dbReference>
<dbReference type="Proteomes" id="UP000011554">
    <property type="component" value="Unassembled WGS sequence"/>
</dbReference>
<organism evidence="1 2">
    <name type="scientific">Natrialba asiatica (strain ATCC 700177 / DSM 12278 / JCM 9576 / FERM P-10747 / NBRC 102637 / 172P1)</name>
    <dbReference type="NCBI Taxonomy" id="29540"/>
    <lineage>
        <taxon>Archaea</taxon>
        <taxon>Methanobacteriati</taxon>
        <taxon>Methanobacteriota</taxon>
        <taxon>Stenosarchaea group</taxon>
        <taxon>Halobacteria</taxon>
        <taxon>Halobacteriales</taxon>
        <taxon>Natrialbaceae</taxon>
        <taxon>Natrialba</taxon>
    </lineage>
</organism>
<keyword evidence="2" id="KW-1185">Reference proteome</keyword>
<reference evidence="1 2" key="1">
    <citation type="journal article" date="2014" name="PLoS Genet.">
        <title>Phylogenetically driven sequencing of extremely halophilic archaea reveals strategies for static and dynamic osmo-response.</title>
        <authorList>
            <person name="Becker E.A."/>
            <person name="Seitzer P.M."/>
            <person name="Tritt A."/>
            <person name="Larsen D."/>
            <person name="Krusor M."/>
            <person name="Yao A.I."/>
            <person name="Wu D."/>
            <person name="Madern D."/>
            <person name="Eisen J.A."/>
            <person name="Darling A.E."/>
            <person name="Facciotti M.T."/>
        </authorList>
    </citation>
    <scope>NUCLEOTIDE SEQUENCE [LARGE SCALE GENOMIC DNA]</scope>
    <source>
        <strain evidence="1 2">DSM 12278</strain>
    </source>
</reference>
<evidence type="ECO:0000313" key="2">
    <source>
        <dbReference type="Proteomes" id="UP000011554"/>
    </source>
</evidence>
<evidence type="ECO:0000313" key="1">
    <source>
        <dbReference type="EMBL" id="ELY98658.1"/>
    </source>
</evidence>
<gene>
    <name evidence="1" type="ORF">C481_17077</name>
</gene>
<sequence length="169" mass="18493">MVFERAWKGLLVIIALLLGGFLVVQTGIVSAPWAADRATVYILDADGEPKATVEAEIADSATERYTGLSDHNSLESGEGMLFVHASEGEQTYVMREMDFDIDIIFVGADREITSIEHARAPESGEDGETIQYTGQAKWVLEVPRGYANETGIEVGDEVVIDEESSDEFM</sequence>
<dbReference type="PATRIC" id="fig|29540.5.peg.3478"/>
<protein>
    <recommendedName>
        <fullName evidence="3">DUF192 domain-containing protein</fullName>
    </recommendedName>
</protein>
<dbReference type="Gene3D" id="2.60.120.1140">
    <property type="entry name" value="Protein of unknown function DUF192"/>
    <property type="match status" value="1"/>
</dbReference>
<dbReference type="PANTHER" id="PTHR37953:SF1">
    <property type="entry name" value="UPF0127 PROTEIN MJ1496"/>
    <property type="match status" value="1"/>
</dbReference>
<dbReference type="eggNOG" id="arCOG03116">
    <property type="taxonomic scope" value="Archaea"/>
</dbReference>
<dbReference type="OrthoDB" id="6763at2157"/>
<dbReference type="Pfam" id="PF02643">
    <property type="entry name" value="DUF192"/>
    <property type="match status" value="1"/>
</dbReference>
<dbReference type="InterPro" id="IPR038695">
    <property type="entry name" value="Saro_0823-like_sf"/>
</dbReference>
<comment type="caution">
    <text evidence="1">The sequence shown here is derived from an EMBL/GenBank/DDBJ whole genome shotgun (WGS) entry which is preliminary data.</text>
</comment>
<proteinExistence type="predicted"/>
<dbReference type="AlphaFoldDB" id="M0AMQ3"/>
<dbReference type="PANTHER" id="PTHR37953">
    <property type="entry name" value="UPF0127 PROTEIN MJ1496"/>
    <property type="match status" value="1"/>
</dbReference>
<name>M0AMQ3_NATA1</name>